<dbReference type="SMART" id="SM00450">
    <property type="entry name" value="RHOD"/>
    <property type="match status" value="2"/>
</dbReference>
<keyword evidence="2" id="KW-0677">Repeat</keyword>
<dbReference type="AlphaFoldDB" id="Q7VN04"/>
<dbReference type="PANTHER" id="PTHR11364:SF27">
    <property type="entry name" value="SULFURTRANSFERASE"/>
    <property type="match status" value="1"/>
</dbReference>
<evidence type="ECO:0000313" key="5">
    <source>
        <dbReference type="Proteomes" id="UP000001022"/>
    </source>
</evidence>
<evidence type="ECO:0000256" key="1">
    <source>
        <dbReference type="ARBA" id="ARBA00022679"/>
    </source>
</evidence>
<dbReference type="Pfam" id="PF00581">
    <property type="entry name" value="Rhodanese"/>
    <property type="match status" value="2"/>
</dbReference>
<protein>
    <submittedName>
        <fullName evidence="4">Thiosulfate sulfur transferase</fullName>
    </submittedName>
</protein>
<proteinExistence type="predicted"/>
<evidence type="ECO:0000259" key="3">
    <source>
        <dbReference type="PROSITE" id="PS50206"/>
    </source>
</evidence>
<feature type="domain" description="Rhodanese" evidence="3">
    <location>
        <begin position="317"/>
        <end position="369"/>
    </location>
</feature>
<reference evidence="5" key="1">
    <citation type="submission" date="2003-06" db="EMBL/GenBank/DDBJ databases">
        <title>The complete genome sequence of Haemophilus ducreyi.</title>
        <authorList>
            <person name="Munson R.S. Jr."/>
            <person name="Ray W.C."/>
            <person name="Mahairas G."/>
            <person name="Sabo P."/>
            <person name="Mungur R."/>
            <person name="Johnson L."/>
            <person name="Nguyen D."/>
            <person name="Wang J."/>
            <person name="Forst C."/>
            <person name="Hood L."/>
        </authorList>
    </citation>
    <scope>NUCLEOTIDE SEQUENCE [LARGE SCALE GENOMIC DNA]</scope>
    <source>
        <strain evidence="5">35000HP / ATCC 700724</strain>
    </source>
</reference>
<dbReference type="PROSITE" id="PS50206">
    <property type="entry name" value="RHODANESE_3"/>
    <property type="match status" value="3"/>
</dbReference>
<dbReference type="InterPro" id="IPR036873">
    <property type="entry name" value="Rhodanese-like_dom_sf"/>
</dbReference>
<keyword evidence="1 4" id="KW-0808">Transferase</keyword>
<dbReference type="InterPro" id="IPR001763">
    <property type="entry name" value="Rhodanese-like_dom"/>
</dbReference>
<evidence type="ECO:0000256" key="2">
    <source>
        <dbReference type="ARBA" id="ARBA00022737"/>
    </source>
</evidence>
<dbReference type="CDD" id="cd01448">
    <property type="entry name" value="TST_Repeat_1"/>
    <property type="match status" value="1"/>
</dbReference>
<accession>Q7VN04</accession>
<dbReference type="HOGENOM" id="CLU_031618_2_0_6"/>
<dbReference type="Gene3D" id="3.40.250.10">
    <property type="entry name" value="Rhodanese-like domain"/>
    <property type="match status" value="3"/>
</dbReference>
<dbReference type="Proteomes" id="UP000001022">
    <property type="component" value="Chromosome"/>
</dbReference>
<dbReference type="InterPro" id="IPR045078">
    <property type="entry name" value="TST/MPST-like"/>
</dbReference>
<dbReference type="PANTHER" id="PTHR11364">
    <property type="entry name" value="THIOSULFATE SULFERTANSFERASE"/>
    <property type="match status" value="1"/>
</dbReference>
<dbReference type="SUPFAM" id="SSF52821">
    <property type="entry name" value="Rhodanese/Cell cycle control phosphatase"/>
    <property type="match status" value="3"/>
</dbReference>
<dbReference type="STRING" id="233412.HD_0795"/>
<dbReference type="CDD" id="cd01449">
    <property type="entry name" value="TST_Repeat_2"/>
    <property type="match status" value="1"/>
</dbReference>
<dbReference type="EMBL" id="AE017143">
    <property type="protein sequence ID" value="AAP95697.1"/>
    <property type="molecule type" value="Genomic_DNA"/>
</dbReference>
<gene>
    <name evidence="4" type="ordered locus">HD_0795</name>
</gene>
<evidence type="ECO:0000313" key="4">
    <source>
        <dbReference type="EMBL" id="AAP95697.1"/>
    </source>
</evidence>
<feature type="domain" description="Rhodanese" evidence="3">
    <location>
        <begin position="4"/>
        <end position="85"/>
    </location>
</feature>
<dbReference type="eggNOG" id="COG2897">
    <property type="taxonomic scope" value="Bacteria"/>
</dbReference>
<feature type="domain" description="Rhodanese" evidence="3">
    <location>
        <begin position="134"/>
        <end position="219"/>
    </location>
</feature>
<sequence length="401" mass="45558">MPNEEAHIKGAIQFTATWLDNIAADKFESFAAGKGITKAKKLVFYDTDPDNLERVSTEFAAKGYRVSIFKDFIDYANHTDYPLDSFPNFKYSVSPQWLNAVIQGEQPETYQNNQFMVFEVSWGSLENAKNYTQHIVGAYHFNTDWIENAPVWNLSDANVIEQHLLQNGITKDKTIILYSDNQLAAYRVFWALKWAGVEDVRVLNGNLASWIDANFATETKVNLPQPATSFGATIPVNPQIDIITPQQVMERQQQGLKLISNRAWNEYIGKVSGYDYIHGKGEPQNAIWGYAGTDSSNMADYYDPDNTLRNPNEMFNLWKKQGIRQGDQLAFYCGTGWRAGVSWFITQLAGWQNTFIYDGGWNAWQMDSKFPVQKGAPQKMSKPDAHNDFGKIIKKGQSCKN</sequence>
<organism evidence="4 5">
    <name type="scientific">Haemophilus ducreyi (strain 35000HP / ATCC 700724)</name>
    <dbReference type="NCBI Taxonomy" id="233412"/>
    <lineage>
        <taxon>Bacteria</taxon>
        <taxon>Pseudomonadati</taxon>
        <taxon>Pseudomonadota</taxon>
        <taxon>Gammaproteobacteria</taxon>
        <taxon>Pasteurellales</taxon>
        <taxon>Pasteurellaceae</taxon>
        <taxon>Haemophilus</taxon>
    </lineage>
</organism>
<dbReference type="GO" id="GO:0004792">
    <property type="term" value="F:thiosulfate-cyanide sulfurtransferase activity"/>
    <property type="evidence" value="ECO:0007669"/>
    <property type="project" value="TreeGrafter"/>
</dbReference>
<dbReference type="KEGG" id="hdu:HD_0795"/>
<name>Q7VN04_HAEDU</name>
<keyword evidence="5" id="KW-1185">Reference proteome</keyword>